<dbReference type="GO" id="GO:0022857">
    <property type="term" value="F:transmembrane transporter activity"/>
    <property type="evidence" value="ECO:0007669"/>
    <property type="project" value="UniProtKB-UniRule"/>
</dbReference>
<keyword evidence="5 6" id="KW-0472">Membrane</keyword>
<dbReference type="InterPro" id="IPR007603">
    <property type="entry name" value="Choline_transptr-like"/>
</dbReference>
<dbReference type="OrthoDB" id="44736at2759"/>
<evidence type="ECO:0000313" key="7">
    <source>
        <dbReference type="EMBL" id="KAB1225307.1"/>
    </source>
</evidence>
<dbReference type="Pfam" id="PF04515">
    <property type="entry name" value="Choline_transpo"/>
    <property type="match status" value="1"/>
</dbReference>
<evidence type="ECO:0000256" key="1">
    <source>
        <dbReference type="ARBA" id="ARBA00004141"/>
    </source>
</evidence>
<protein>
    <recommendedName>
        <fullName evidence="6">Choline transporter-like protein</fullName>
    </recommendedName>
</protein>
<dbReference type="Proteomes" id="UP000516437">
    <property type="component" value="Chromosome 1"/>
</dbReference>
<dbReference type="EMBL" id="RXIC02000019">
    <property type="protein sequence ID" value="KAB1225307.1"/>
    <property type="molecule type" value="Genomic_DNA"/>
</dbReference>
<dbReference type="AlphaFoldDB" id="A0A6A1WN99"/>
<dbReference type="GO" id="GO:0005886">
    <property type="term" value="C:plasma membrane"/>
    <property type="evidence" value="ECO:0007669"/>
    <property type="project" value="UniProtKB-SubCell"/>
</dbReference>
<feature type="transmembrane region" description="Helical" evidence="6">
    <location>
        <begin position="226"/>
        <end position="246"/>
    </location>
</feature>
<keyword evidence="3 6" id="KW-0812">Transmembrane</keyword>
<gene>
    <name evidence="7" type="ORF">CJ030_MR1G008990</name>
</gene>
<evidence type="ECO:0000256" key="3">
    <source>
        <dbReference type="ARBA" id="ARBA00022692"/>
    </source>
</evidence>
<feature type="transmembrane region" description="Helical" evidence="6">
    <location>
        <begin position="59"/>
        <end position="80"/>
    </location>
</feature>
<feature type="transmembrane region" description="Helical" evidence="6">
    <location>
        <begin position="191"/>
        <end position="214"/>
    </location>
</feature>
<comment type="similarity">
    <text evidence="2 6">Belongs to the CTL (choline transporter-like) family.</text>
</comment>
<feature type="transmembrane region" description="Helical" evidence="6">
    <location>
        <begin position="406"/>
        <end position="433"/>
    </location>
</feature>
<evidence type="ECO:0000313" key="8">
    <source>
        <dbReference type="Proteomes" id="UP000516437"/>
    </source>
</evidence>
<keyword evidence="8" id="KW-1185">Reference proteome</keyword>
<reference evidence="7 8" key="1">
    <citation type="journal article" date="2019" name="Plant Biotechnol. J.">
        <title>The red bayberry genome and genetic basis of sex determination.</title>
        <authorList>
            <person name="Jia H.M."/>
            <person name="Jia H.J."/>
            <person name="Cai Q.L."/>
            <person name="Wang Y."/>
            <person name="Zhao H.B."/>
            <person name="Yang W.F."/>
            <person name="Wang G.Y."/>
            <person name="Li Y.H."/>
            <person name="Zhan D.L."/>
            <person name="Shen Y.T."/>
            <person name="Niu Q.F."/>
            <person name="Chang L."/>
            <person name="Qiu J."/>
            <person name="Zhao L."/>
            <person name="Xie H.B."/>
            <person name="Fu W.Y."/>
            <person name="Jin J."/>
            <person name="Li X.W."/>
            <person name="Jiao Y."/>
            <person name="Zhou C.C."/>
            <person name="Tu T."/>
            <person name="Chai C.Y."/>
            <person name="Gao J.L."/>
            <person name="Fan L.J."/>
            <person name="van de Weg E."/>
            <person name="Wang J.Y."/>
            <person name="Gao Z.S."/>
        </authorList>
    </citation>
    <scope>NUCLEOTIDE SEQUENCE [LARGE SCALE GENOMIC DNA]</scope>
    <source>
        <tissue evidence="7">Leaves</tissue>
    </source>
</reference>
<evidence type="ECO:0000256" key="2">
    <source>
        <dbReference type="ARBA" id="ARBA00007168"/>
    </source>
</evidence>
<feature type="transmembrane region" description="Helical" evidence="6">
    <location>
        <begin position="149"/>
        <end position="170"/>
    </location>
</feature>
<dbReference type="PANTHER" id="PTHR12385:SF84">
    <property type="entry name" value="CHOLINE TRANSPORTER-LIKE PROTEIN"/>
    <property type="match status" value="1"/>
</dbReference>
<comment type="subcellular location">
    <subcellularLocation>
        <location evidence="6">Cell membrane</location>
        <topology evidence="6">Multi-pass membrane protein</topology>
    </subcellularLocation>
    <subcellularLocation>
        <location evidence="1">Membrane</location>
        <topology evidence="1">Multi-pass membrane protein</topology>
    </subcellularLocation>
</comment>
<feature type="transmembrane region" description="Helical" evidence="6">
    <location>
        <begin position="92"/>
        <end position="113"/>
    </location>
</feature>
<name>A0A6A1WN99_9ROSI</name>
<comment type="caution">
    <text evidence="7">The sequence shown here is derived from an EMBL/GenBank/DDBJ whole genome shotgun (WGS) entry which is preliminary data.</text>
</comment>
<feature type="transmembrane region" description="Helical" evidence="6">
    <location>
        <begin position="373"/>
        <end position="394"/>
    </location>
</feature>
<accession>A0A6A1WN99</accession>
<evidence type="ECO:0000256" key="4">
    <source>
        <dbReference type="ARBA" id="ARBA00022989"/>
    </source>
</evidence>
<feature type="transmembrane region" description="Helical" evidence="6">
    <location>
        <begin position="125"/>
        <end position="143"/>
    </location>
</feature>
<evidence type="ECO:0000256" key="5">
    <source>
        <dbReference type="ARBA" id="ARBA00023136"/>
    </source>
</evidence>
<sequence>MKHQEANFKDSAPTTMQSIDIQTPKDRLPFTNPINIQESSIPIDKMAAAGEIVRRIFKILFFLHLILLTILIIFLTVRGLLSHHHHFHPRKWYPPLLTSTGCAGIVAFTWQGITGRNPSKAIKAAFWLSPLLTGAVGILLVLIGSGGGIAIGVAAVISSVIISLYACWVNPRFQYAARILSVSIASPPAKTTLLVFLSILGSILYSSFLVSGIGGANASRTGLDTLFIAVIVLSLAWTMHVIKNILVVTIARVKYMQLAAGAEINTLVAFHDTMNYCLGSVCIGSALVPLVCVIRGSARAVKLMAGGRDEFLFSCADCYSGIASTLVLYGNRWGFVYLGAYNKGFVRAAVDTWEMFGTVRFVPLIDSDLTGSFCFLSGLAGGAICSLLSGTWALVIHESRATEVAIYAYLIGYFICRIGLAWPQACVSAYYVAYAENPQRPQFDSTIPDRIRELQRNQA</sequence>
<proteinExistence type="inferred from homology"/>
<keyword evidence="4 6" id="KW-1133">Transmembrane helix</keyword>
<comment type="function">
    <text evidence="6">Choline transporter.</text>
</comment>
<evidence type="ECO:0000256" key="6">
    <source>
        <dbReference type="RuleBase" id="RU368066"/>
    </source>
</evidence>
<organism evidence="7 8">
    <name type="scientific">Morella rubra</name>
    <name type="common">Chinese bayberry</name>
    <dbReference type="NCBI Taxonomy" id="262757"/>
    <lineage>
        <taxon>Eukaryota</taxon>
        <taxon>Viridiplantae</taxon>
        <taxon>Streptophyta</taxon>
        <taxon>Embryophyta</taxon>
        <taxon>Tracheophyta</taxon>
        <taxon>Spermatophyta</taxon>
        <taxon>Magnoliopsida</taxon>
        <taxon>eudicotyledons</taxon>
        <taxon>Gunneridae</taxon>
        <taxon>Pentapetalae</taxon>
        <taxon>rosids</taxon>
        <taxon>fabids</taxon>
        <taxon>Fagales</taxon>
        <taxon>Myricaceae</taxon>
        <taxon>Morella</taxon>
    </lineage>
</organism>
<dbReference type="PANTHER" id="PTHR12385">
    <property type="entry name" value="CHOLINE TRANSPORTER-LIKE (SLC FAMILY 44)"/>
    <property type="match status" value="1"/>
</dbReference>